<feature type="region of interest" description="Disordered" evidence="1">
    <location>
        <begin position="1"/>
        <end position="40"/>
    </location>
</feature>
<feature type="region of interest" description="Disordered" evidence="1">
    <location>
        <begin position="223"/>
        <end position="265"/>
    </location>
</feature>
<accession>A0A2A6CYW0</accession>
<reference evidence="2" key="2">
    <citation type="submission" date="2022-06" db="UniProtKB">
        <authorList>
            <consortium name="EnsemblMetazoa"/>
        </authorList>
    </citation>
    <scope>IDENTIFICATION</scope>
    <source>
        <strain evidence="2">PS312</strain>
    </source>
</reference>
<evidence type="ECO:0000256" key="1">
    <source>
        <dbReference type="SAM" id="MobiDB-lite"/>
    </source>
</evidence>
<reference evidence="3" key="1">
    <citation type="journal article" date="2008" name="Nat. Genet.">
        <title>The Pristionchus pacificus genome provides a unique perspective on nematode lifestyle and parasitism.</title>
        <authorList>
            <person name="Dieterich C."/>
            <person name="Clifton S.W."/>
            <person name="Schuster L.N."/>
            <person name="Chinwalla A."/>
            <person name="Delehaunty K."/>
            <person name="Dinkelacker I."/>
            <person name="Fulton L."/>
            <person name="Fulton R."/>
            <person name="Godfrey J."/>
            <person name="Minx P."/>
            <person name="Mitreva M."/>
            <person name="Roeseler W."/>
            <person name="Tian H."/>
            <person name="Witte H."/>
            <person name="Yang S.P."/>
            <person name="Wilson R.K."/>
            <person name="Sommer R.J."/>
        </authorList>
    </citation>
    <scope>NUCLEOTIDE SEQUENCE [LARGE SCALE GENOMIC DNA]</scope>
    <source>
        <strain evidence="3">PS312</strain>
    </source>
</reference>
<organism evidence="2 3">
    <name type="scientific">Pristionchus pacificus</name>
    <name type="common">Parasitic nematode worm</name>
    <dbReference type="NCBI Taxonomy" id="54126"/>
    <lineage>
        <taxon>Eukaryota</taxon>
        <taxon>Metazoa</taxon>
        <taxon>Ecdysozoa</taxon>
        <taxon>Nematoda</taxon>
        <taxon>Chromadorea</taxon>
        <taxon>Rhabditida</taxon>
        <taxon>Rhabditina</taxon>
        <taxon>Diplogasteromorpha</taxon>
        <taxon>Diplogasteroidea</taxon>
        <taxon>Neodiplogasteridae</taxon>
        <taxon>Pristionchus</taxon>
    </lineage>
</organism>
<keyword evidence="3" id="KW-1185">Reference proteome</keyword>
<protein>
    <submittedName>
        <fullName evidence="2">Uncharacterized protein</fullName>
    </submittedName>
</protein>
<feature type="compositionally biased region" description="Basic and acidic residues" evidence="1">
    <location>
        <begin position="29"/>
        <end position="38"/>
    </location>
</feature>
<sequence>MAGKDESQLPTPFNSGLFPPPTSTTTGQLDRDEKRDSAPEALQLWPLPSSHVDYCRTIGSRRQEGWQARMRGTSAPDALQLWPLPSSHVDYYRTIGSRREEGCQARMRSAPDALQLWPLPSSHVDYYRTIGSRREEGCQARMRVSSRRPSTLASSLLPRRLLPDNWIETRRGMSGKDESTVEIIDLLIDDCLLPVSSRRPSTLASSLLPCRLLPDNWIETRRGMSGKDESQLPTPFNSGLFPPPTSTTTGQLDRDEKRDSAPEALQLWPLPSSHVDYCRTIGSRRQEGWQARMRGTLPSDVFSPIVPPYFSSSSSMRSSDRLFS</sequence>
<dbReference type="AlphaFoldDB" id="A0A2A6CYW0"/>
<dbReference type="Proteomes" id="UP000005239">
    <property type="component" value="Unassembled WGS sequence"/>
</dbReference>
<accession>A0A8R1YGD9</accession>
<name>A0A2A6CYW0_PRIPA</name>
<evidence type="ECO:0000313" key="2">
    <source>
        <dbReference type="EnsemblMetazoa" id="PPA18464.1"/>
    </source>
</evidence>
<feature type="compositionally biased region" description="Basic and acidic residues" evidence="1">
    <location>
        <begin position="252"/>
        <end position="261"/>
    </location>
</feature>
<gene>
    <name evidence="2" type="primary">WBGene00108018</name>
</gene>
<dbReference type="EnsemblMetazoa" id="PPA18464.1">
    <property type="protein sequence ID" value="PPA18464.1"/>
    <property type="gene ID" value="WBGene00108018"/>
</dbReference>
<proteinExistence type="predicted"/>
<evidence type="ECO:0000313" key="3">
    <source>
        <dbReference type="Proteomes" id="UP000005239"/>
    </source>
</evidence>